<gene>
    <name evidence="1" type="ORF">H6F99_08645</name>
</gene>
<protein>
    <submittedName>
        <fullName evidence="1">Uncharacterized protein</fullName>
    </submittedName>
</protein>
<evidence type="ECO:0000313" key="2">
    <source>
        <dbReference type="Proteomes" id="UP000606721"/>
    </source>
</evidence>
<evidence type="ECO:0000313" key="1">
    <source>
        <dbReference type="EMBL" id="MBD2278365.1"/>
    </source>
</evidence>
<keyword evidence="2" id="KW-1185">Reference proteome</keyword>
<dbReference type="RefSeq" id="WP_190382800.1">
    <property type="nucleotide sequence ID" value="NZ_JACJQT010000017.1"/>
</dbReference>
<dbReference type="EMBL" id="JACJQT010000017">
    <property type="protein sequence ID" value="MBD2278365.1"/>
    <property type="molecule type" value="Genomic_DNA"/>
</dbReference>
<organism evidence="1 2">
    <name type="scientific">Aphanizomenon flos-aquae FACHB-1040</name>
    <dbReference type="NCBI Taxonomy" id="2692887"/>
    <lineage>
        <taxon>Bacteria</taxon>
        <taxon>Bacillati</taxon>
        <taxon>Cyanobacteriota</taxon>
        <taxon>Cyanophyceae</taxon>
        <taxon>Nostocales</taxon>
        <taxon>Aphanizomenonaceae</taxon>
        <taxon>Aphanizomenon</taxon>
    </lineage>
</organism>
<sequence>MSKIDDLTRLKHIKDWAREALYGSTHWCQLNVKPLSRKELNSSHSQSLTGNEF</sequence>
<proteinExistence type="predicted"/>
<dbReference type="Proteomes" id="UP000606721">
    <property type="component" value="Unassembled WGS sequence"/>
</dbReference>
<comment type="caution">
    <text evidence="1">The sequence shown here is derived from an EMBL/GenBank/DDBJ whole genome shotgun (WGS) entry which is preliminary data.</text>
</comment>
<name>A0ABR8BWC1_APHFL</name>
<reference evidence="1 2" key="1">
    <citation type="journal article" date="2020" name="ISME J.">
        <title>Comparative genomics reveals insights into cyanobacterial evolution and habitat adaptation.</title>
        <authorList>
            <person name="Chen M.Y."/>
            <person name="Teng W.K."/>
            <person name="Zhao L."/>
            <person name="Hu C.X."/>
            <person name="Zhou Y.K."/>
            <person name="Han B.P."/>
            <person name="Song L.R."/>
            <person name="Shu W.S."/>
        </authorList>
    </citation>
    <scope>NUCLEOTIDE SEQUENCE [LARGE SCALE GENOMIC DNA]</scope>
    <source>
        <strain evidence="1 2">FACHB-1040</strain>
    </source>
</reference>
<accession>A0ABR8BWC1</accession>